<dbReference type="Gene3D" id="1.20.120.550">
    <property type="entry name" value="Membrane associated eicosanoid/glutathione metabolism-like domain"/>
    <property type="match status" value="1"/>
</dbReference>
<keyword evidence="2 6" id="KW-0812">Transmembrane</keyword>
<dbReference type="EMBL" id="LN483345">
    <property type="protein sequence ID" value="CDZ98622.1"/>
    <property type="molecule type" value="Genomic_DNA"/>
</dbReference>
<evidence type="ECO:0000313" key="7">
    <source>
        <dbReference type="EMBL" id="CDZ98622.1"/>
    </source>
</evidence>
<feature type="compositionally biased region" description="Polar residues" evidence="5">
    <location>
        <begin position="137"/>
        <end position="146"/>
    </location>
</feature>
<dbReference type="InterPro" id="IPR050997">
    <property type="entry name" value="MAPEG"/>
</dbReference>
<reference evidence="7" key="1">
    <citation type="submission" date="2014-08" db="EMBL/GenBank/DDBJ databases">
        <authorList>
            <person name="Sharma Rahul"/>
            <person name="Thines Marco"/>
        </authorList>
    </citation>
    <scope>NUCLEOTIDE SEQUENCE</scope>
</reference>
<evidence type="ECO:0000256" key="4">
    <source>
        <dbReference type="ARBA" id="ARBA00023136"/>
    </source>
</evidence>
<organism evidence="7">
    <name type="scientific">Phaffia rhodozyma</name>
    <name type="common">Yeast</name>
    <name type="synonym">Xanthophyllomyces dendrorhous</name>
    <dbReference type="NCBI Taxonomy" id="264483"/>
    <lineage>
        <taxon>Eukaryota</taxon>
        <taxon>Fungi</taxon>
        <taxon>Dikarya</taxon>
        <taxon>Basidiomycota</taxon>
        <taxon>Agaricomycotina</taxon>
        <taxon>Tremellomycetes</taxon>
        <taxon>Cystofilobasidiales</taxon>
        <taxon>Mrakiaceae</taxon>
        <taxon>Phaffia</taxon>
    </lineage>
</organism>
<dbReference type="GO" id="GO:0004602">
    <property type="term" value="F:glutathione peroxidase activity"/>
    <property type="evidence" value="ECO:0007669"/>
    <property type="project" value="TreeGrafter"/>
</dbReference>
<accession>A0A0F7SNF9</accession>
<dbReference type="SUPFAM" id="SSF161084">
    <property type="entry name" value="MAPEG domain-like"/>
    <property type="match status" value="1"/>
</dbReference>
<dbReference type="AlphaFoldDB" id="A0A0F7SNF9"/>
<comment type="subcellular location">
    <subcellularLocation>
        <location evidence="1">Membrane</location>
        <topology evidence="1">Multi-pass membrane protein</topology>
    </subcellularLocation>
</comment>
<dbReference type="GO" id="GO:0004364">
    <property type="term" value="F:glutathione transferase activity"/>
    <property type="evidence" value="ECO:0007669"/>
    <property type="project" value="TreeGrafter"/>
</dbReference>
<keyword evidence="4 6" id="KW-0472">Membrane</keyword>
<evidence type="ECO:0000256" key="3">
    <source>
        <dbReference type="ARBA" id="ARBA00022989"/>
    </source>
</evidence>
<dbReference type="Pfam" id="PF01124">
    <property type="entry name" value="MAPEG"/>
    <property type="match status" value="1"/>
</dbReference>
<evidence type="ECO:0000256" key="1">
    <source>
        <dbReference type="ARBA" id="ARBA00004141"/>
    </source>
</evidence>
<dbReference type="PANTHER" id="PTHR10250:SF26">
    <property type="entry name" value="GLUTATHIONE S-TRANSFERASE 3, MITOCHONDRIAL"/>
    <property type="match status" value="1"/>
</dbReference>
<keyword evidence="3 6" id="KW-1133">Transmembrane helix</keyword>
<evidence type="ECO:0000256" key="6">
    <source>
        <dbReference type="SAM" id="Phobius"/>
    </source>
</evidence>
<name>A0A0F7SNF9_PHARH</name>
<evidence type="ECO:0000256" key="2">
    <source>
        <dbReference type="ARBA" id="ARBA00022692"/>
    </source>
</evidence>
<dbReference type="GO" id="GO:0005635">
    <property type="term" value="C:nuclear envelope"/>
    <property type="evidence" value="ECO:0007669"/>
    <property type="project" value="TreeGrafter"/>
</dbReference>
<feature type="region of interest" description="Disordered" evidence="5">
    <location>
        <begin position="123"/>
        <end position="146"/>
    </location>
</feature>
<sequence>MDSAVFSVLPKNYSYVTLVVTSTYQVFLNVYQSIRVNKFRAAAKIPYPQYMAEKAQMDASPEAVRFNCAQRAQANTMENFPHMIFGILFNGLEYPLLSASLGAIWVLGRVLYTYGYHTGDPEARSSTAKVYDHGHRSGSSDVNRSP</sequence>
<dbReference type="InterPro" id="IPR023352">
    <property type="entry name" value="MAPEG-like_dom_sf"/>
</dbReference>
<proteinExistence type="predicted"/>
<dbReference type="PANTHER" id="PTHR10250">
    <property type="entry name" value="MICROSOMAL GLUTATHIONE S-TRANSFERASE"/>
    <property type="match status" value="1"/>
</dbReference>
<dbReference type="GO" id="GO:0016020">
    <property type="term" value="C:membrane"/>
    <property type="evidence" value="ECO:0007669"/>
    <property type="project" value="UniProtKB-SubCell"/>
</dbReference>
<dbReference type="GO" id="GO:0005783">
    <property type="term" value="C:endoplasmic reticulum"/>
    <property type="evidence" value="ECO:0007669"/>
    <property type="project" value="TreeGrafter"/>
</dbReference>
<dbReference type="InterPro" id="IPR001129">
    <property type="entry name" value="Membr-assoc_MAPEG"/>
</dbReference>
<feature type="transmembrane region" description="Helical" evidence="6">
    <location>
        <begin position="12"/>
        <end position="31"/>
    </location>
</feature>
<protein>
    <submittedName>
        <fullName evidence="7">GST, gst</fullName>
    </submittedName>
</protein>
<evidence type="ECO:0000256" key="5">
    <source>
        <dbReference type="SAM" id="MobiDB-lite"/>
    </source>
</evidence>